<dbReference type="PROSITE" id="PS00036">
    <property type="entry name" value="BZIP_BASIC"/>
    <property type="match status" value="1"/>
</dbReference>
<evidence type="ECO:0000313" key="3">
    <source>
        <dbReference type="EMBL" id="KAF2842987.1"/>
    </source>
</evidence>
<evidence type="ECO:0000313" key="4">
    <source>
        <dbReference type="Proteomes" id="UP000799429"/>
    </source>
</evidence>
<dbReference type="InterPro" id="IPR052635">
    <property type="entry name" value="Sec_Metab_Biosynth_Reg"/>
</dbReference>
<dbReference type="CDD" id="cd14686">
    <property type="entry name" value="bZIP"/>
    <property type="match status" value="1"/>
</dbReference>
<accession>A0A9P4SI85</accession>
<sequence>MAERQRSGEPSNSHEGEDPQSHQGDNWASVTDPNERRKIQNKLAQRKFRAKAKEQKEEAVREVENQQRAGSAYASPNPSELESRGELSGLPWGGVSMRHIVETGKSKTENSQQSSRETSVYAAASRSGGSSQVGPGLHLTHHFARGPPAWIYLRRSSQICPTCQSYDPASYF</sequence>
<proteinExistence type="predicted"/>
<dbReference type="OrthoDB" id="5387389at2759"/>
<dbReference type="EMBL" id="MU006089">
    <property type="protein sequence ID" value="KAF2842987.1"/>
    <property type="molecule type" value="Genomic_DNA"/>
</dbReference>
<keyword evidence="4" id="KW-1185">Reference proteome</keyword>
<feature type="compositionally biased region" description="Polar residues" evidence="1">
    <location>
        <begin position="109"/>
        <end position="118"/>
    </location>
</feature>
<name>A0A9P4SI85_9PEZI</name>
<evidence type="ECO:0000259" key="2">
    <source>
        <dbReference type="PROSITE" id="PS00036"/>
    </source>
</evidence>
<evidence type="ECO:0000256" key="1">
    <source>
        <dbReference type="SAM" id="MobiDB-lite"/>
    </source>
</evidence>
<feature type="compositionally biased region" description="Basic and acidic residues" evidence="1">
    <location>
        <begin position="51"/>
        <end position="65"/>
    </location>
</feature>
<dbReference type="Proteomes" id="UP000799429">
    <property type="component" value="Unassembled WGS sequence"/>
</dbReference>
<dbReference type="InterPro" id="IPR004827">
    <property type="entry name" value="bZIP"/>
</dbReference>
<dbReference type="AlphaFoldDB" id="A0A9P4SI85"/>
<gene>
    <name evidence="3" type="ORF">M501DRAFT_924581</name>
</gene>
<reference evidence="3" key="1">
    <citation type="journal article" date="2020" name="Stud. Mycol.">
        <title>101 Dothideomycetes genomes: a test case for predicting lifestyles and emergence of pathogens.</title>
        <authorList>
            <person name="Haridas S."/>
            <person name="Albert R."/>
            <person name="Binder M."/>
            <person name="Bloem J."/>
            <person name="Labutti K."/>
            <person name="Salamov A."/>
            <person name="Andreopoulos B."/>
            <person name="Baker S."/>
            <person name="Barry K."/>
            <person name="Bills G."/>
            <person name="Bluhm B."/>
            <person name="Cannon C."/>
            <person name="Castanera R."/>
            <person name="Culley D."/>
            <person name="Daum C."/>
            <person name="Ezra D."/>
            <person name="Gonzalez J."/>
            <person name="Henrissat B."/>
            <person name="Kuo A."/>
            <person name="Liang C."/>
            <person name="Lipzen A."/>
            <person name="Lutzoni F."/>
            <person name="Magnuson J."/>
            <person name="Mondo S."/>
            <person name="Nolan M."/>
            <person name="Ohm R."/>
            <person name="Pangilinan J."/>
            <person name="Park H.-J."/>
            <person name="Ramirez L."/>
            <person name="Alfaro M."/>
            <person name="Sun H."/>
            <person name="Tritt A."/>
            <person name="Yoshinaga Y."/>
            <person name="Zwiers L.-H."/>
            <person name="Turgeon B."/>
            <person name="Goodwin S."/>
            <person name="Spatafora J."/>
            <person name="Crous P."/>
            <person name="Grigoriev I."/>
        </authorList>
    </citation>
    <scope>NUCLEOTIDE SEQUENCE</scope>
    <source>
        <strain evidence="3">CBS 101060</strain>
    </source>
</reference>
<feature type="region of interest" description="Disordered" evidence="1">
    <location>
        <begin position="1"/>
        <end position="133"/>
    </location>
</feature>
<feature type="compositionally biased region" description="Basic and acidic residues" evidence="1">
    <location>
        <begin position="99"/>
        <end position="108"/>
    </location>
</feature>
<feature type="compositionally biased region" description="Polar residues" evidence="1">
    <location>
        <begin position="66"/>
        <end position="80"/>
    </location>
</feature>
<feature type="compositionally biased region" description="Polar residues" evidence="1">
    <location>
        <begin position="21"/>
        <end position="32"/>
    </location>
</feature>
<feature type="compositionally biased region" description="Basic and acidic residues" evidence="1">
    <location>
        <begin position="1"/>
        <end position="20"/>
    </location>
</feature>
<feature type="domain" description="BZIP" evidence="2">
    <location>
        <begin position="36"/>
        <end position="51"/>
    </location>
</feature>
<dbReference type="GO" id="GO:0003700">
    <property type="term" value="F:DNA-binding transcription factor activity"/>
    <property type="evidence" value="ECO:0007669"/>
    <property type="project" value="InterPro"/>
</dbReference>
<dbReference type="PANTHER" id="PTHR39607:SF2">
    <property type="entry name" value="BZIP DOMAIN-CONTAINING PROTEIN"/>
    <property type="match status" value="1"/>
</dbReference>
<organism evidence="3 4">
    <name type="scientific">Patellaria atrata CBS 101060</name>
    <dbReference type="NCBI Taxonomy" id="1346257"/>
    <lineage>
        <taxon>Eukaryota</taxon>
        <taxon>Fungi</taxon>
        <taxon>Dikarya</taxon>
        <taxon>Ascomycota</taxon>
        <taxon>Pezizomycotina</taxon>
        <taxon>Dothideomycetes</taxon>
        <taxon>Dothideomycetes incertae sedis</taxon>
        <taxon>Patellariales</taxon>
        <taxon>Patellariaceae</taxon>
        <taxon>Patellaria</taxon>
    </lineage>
</organism>
<protein>
    <recommendedName>
        <fullName evidence="2">BZIP domain-containing protein</fullName>
    </recommendedName>
</protein>
<comment type="caution">
    <text evidence="3">The sequence shown here is derived from an EMBL/GenBank/DDBJ whole genome shotgun (WGS) entry which is preliminary data.</text>
</comment>
<dbReference type="PANTHER" id="PTHR39607">
    <property type="entry name" value="XANTHOCILLIN BIOSYNTHESIS CLUSTER TRANSCRIPTION FACTOR XANC-RELATED"/>
    <property type="match status" value="1"/>
</dbReference>